<reference evidence="1 2" key="1">
    <citation type="submission" date="2016-08" db="EMBL/GenBank/DDBJ databases">
        <title>A Parts List for Fungal Cellulosomes Revealed by Comparative Genomics.</title>
        <authorList>
            <consortium name="DOE Joint Genome Institute"/>
            <person name="Haitjema C.H."/>
            <person name="Gilmore S.P."/>
            <person name="Henske J.K."/>
            <person name="Solomon K.V."/>
            <person name="De Groot R."/>
            <person name="Kuo A."/>
            <person name="Mondo S.J."/>
            <person name="Salamov A.A."/>
            <person name="Labutti K."/>
            <person name="Zhao Z."/>
            <person name="Chiniquy J."/>
            <person name="Barry K."/>
            <person name="Brewer H.M."/>
            <person name="Purvine S.O."/>
            <person name="Wright A.T."/>
            <person name="Boxma B."/>
            <person name="Van Alen T."/>
            <person name="Hackstein J.H."/>
            <person name="Baker S.E."/>
            <person name="Grigoriev I.V."/>
            <person name="O'Malley M.A."/>
        </authorList>
    </citation>
    <scope>NUCLEOTIDE SEQUENCE [LARGE SCALE GENOMIC DNA]</scope>
    <source>
        <strain evidence="1 2">S4</strain>
    </source>
</reference>
<dbReference type="Gene3D" id="3.40.50.1820">
    <property type="entry name" value="alpha/beta hydrolase"/>
    <property type="match status" value="1"/>
</dbReference>
<keyword evidence="1" id="KW-0378">Hydrolase</keyword>
<sequence length="279" mass="32402">MEANKIKGPAKCVTLPNGDVITYAERGEQNKEIMFTGALYHHTFMPVVEELAKRFHVYAFIMRTHGVVEEINTDGSIHWANQWGKDLYDFANYLGIKKFHYLGKCHGTMPGWWLIKNHPEMLYDFCSFFLGPHTLPQNSNVWMEASQNGKMQELLKMSIRNIESGLKKKQEELKCLGPNLEDTKALMKYMGFPEILWDNDIETMEYALKTTNVPIGYLFGSEDPLFNDFYDSNMKLPFITKKCHFTILQGERHLMELDCPDRIADEAFFFISQAHKNYA</sequence>
<reference evidence="1 2" key="2">
    <citation type="submission" date="2016-08" db="EMBL/GenBank/DDBJ databases">
        <title>Pervasive Adenine N6-methylation of Active Genes in Fungi.</title>
        <authorList>
            <consortium name="DOE Joint Genome Institute"/>
            <person name="Mondo S.J."/>
            <person name="Dannebaum R.O."/>
            <person name="Kuo R.C."/>
            <person name="Labutti K."/>
            <person name="Haridas S."/>
            <person name="Kuo A."/>
            <person name="Salamov A."/>
            <person name="Ahrendt S.R."/>
            <person name="Lipzen A."/>
            <person name="Sullivan W."/>
            <person name="Andreopoulos W.B."/>
            <person name="Clum A."/>
            <person name="Lindquist E."/>
            <person name="Daum C."/>
            <person name="Ramamoorthy G.K."/>
            <person name="Gryganskyi A."/>
            <person name="Culley D."/>
            <person name="Magnuson J.K."/>
            <person name="James T.Y."/>
            <person name="O'Malley M.A."/>
            <person name="Stajich J.E."/>
            <person name="Spatafora J.W."/>
            <person name="Visel A."/>
            <person name="Grigoriev I.V."/>
        </authorList>
    </citation>
    <scope>NUCLEOTIDE SEQUENCE [LARGE SCALE GENOMIC DNA]</scope>
    <source>
        <strain evidence="1 2">S4</strain>
    </source>
</reference>
<dbReference type="SUPFAM" id="SSF53474">
    <property type="entry name" value="alpha/beta-Hydrolases"/>
    <property type="match status" value="1"/>
</dbReference>
<dbReference type="InterPro" id="IPR029058">
    <property type="entry name" value="AB_hydrolase_fold"/>
</dbReference>
<evidence type="ECO:0000313" key="2">
    <source>
        <dbReference type="Proteomes" id="UP000193944"/>
    </source>
</evidence>
<gene>
    <name evidence="1" type="ORF">BCR32DRAFT_264889</name>
</gene>
<name>A0A1Y1XL60_9FUNG</name>
<protein>
    <submittedName>
        <fullName evidence="1">Alpha/beta-hydrolase</fullName>
    </submittedName>
</protein>
<dbReference type="EMBL" id="MCFG01000020">
    <property type="protein sequence ID" value="ORX86498.1"/>
    <property type="molecule type" value="Genomic_DNA"/>
</dbReference>
<proteinExistence type="predicted"/>
<keyword evidence="2" id="KW-1185">Reference proteome</keyword>
<dbReference type="GO" id="GO:0016787">
    <property type="term" value="F:hydrolase activity"/>
    <property type="evidence" value="ECO:0007669"/>
    <property type="project" value="UniProtKB-KW"/>
</dbReference>
<accession>A0A1Y1XL60</accession>
<organism evidence="1 2">
    <name type="scientific">Anaeromyces robustus</name>
    <dbReference type="NCBI Taxonomy" id="1754192"/>
    <lineage>
        <taxon>Eukaryota</taxon>
        <taxon>Fungi</taxon>
        <taxon>Fungi incertae sedis</taxon>
        <taxon>Chytridiomycota</taxon>
        <taxon>Chytridiomycota incertae sedis</taxon>
        <taxon>Neocallimastigomycetes</taxon>
        <taxon>Neocallimastigales</taxon>
        <taxon>Neocallimastigaceae</taxon>
        <taxon>Anaeromyces</taxon>
    </lineage>
</organism>
<comment type="caution">
    <text evidence="1">The sequence shown here is derived from an EMBL/GenBank/DDBJ whole genome shotgun (WGS) entry which is preliminary data.</text>
</comment>
<evidence type="ECO:0000313" key="1">
    <source>
        <dbReference type="EMBL" id="ORX86498.1"/>
    </source>
</evidence>
<dbReference type="Proteomes" id="UP000193944">
    <property type="component" value="Unassembled WGS sequence"/>
</dbReference>
<dbReference type="AlphaFoldDB" id="A0A1Y1XL60"/>